<evidence type="ECO:0000313" key="4">
    <source>
        <dbReference type="Proteomes" id="UP001221757"/>
    </source>
</evidence>
<sequence length="231" mass="24212">MALIPLLRIIALSVVLGFAVIVLGLSAAFTSTTVTIYAEFFDFAALAIATASLTLITLPIMIILEYMRPGQAFTSMIVVELSWLSILWVLWLATAADSAQAGQLTFISGCGYIDSTVDGACRETSAIQAFSFLNWIILMAYTILILVLSIIASARKHTGVWRASVADAPFSTPGAAPAIPPVKSQHAATPSGTYGGGYTTQPYTAQPITQHTTGGTTGPASVQAGTVHQSV</sequence>
<gene>
    <name evidence="3" type="ORF">B0H17DRAFT_1083707</name>
</gene>
<proteinExistence type="predicted"/>
<evidence type="ECO:0008006" key="5">
    <source>
        <dbReference type="Google" id="ProtNLM"/>
    </source>
</evidence>
<evidence type="ECO:0000256" key="1">
    <source>
        <dbReference type="SAM" id="MobiDB-lite"/>
    </source>
</evidence>
<comment type="caution">
    <text evidence="3">The sequence shown here is derived from an EMBL/GenBank/DDBJ whole genome shotgun (WGS) entry which is preliminary data.</text>
</comment>
<feature type="region of interest" description="Disordered" evidence="1">
    <location>
        <begin position="205"/>
        <end position="231"/>
    </location>
</feature>
<feature type="compositionally biased region" description="Polar residues" evidence="1">
    <location>
        <begin position="207"/>
        <end position="231"/>
    </location>
</feature>
<evidence type="ECO:0000313" key="3">
    <source>
        <dbReference type="EMBL" id="KAJ7672881.1"/>
    </source>
</evidence>
<feature type="transmembrane region" description="Helical" evidence="2">
    <location>
        <begin position="12"/>
        <end position="37"/>
    </location>
</feature>
<name>A0AAD7D0H8_MYCRO</name>
<accession>A0AAD7D0H8</accession>
<keyword evidence="4" id="KW-1185">Reference proteome</keyword>
<feature type="transmembrane region" description="Helical" evidence="2">
    <location>
        <begin position="43"/>
        <end position="64"/>
    </location>
</feature>
<protein>
    <recommendedName>
        <fullName evidence="5">MARVEL domain-containing protein</fullName>
    </recommendedName>
</protein>
<keyword evidence="2" id="KW-1133">Transmembrane helix</keyword>
<keyword evidence="2" id="KW-0812">Transmembrane</keyword>
<dbReference type="EMBL" id="JARKIE010000165">
    <property type="protein sequence ID" value="KAJ7672881.1"/>
    <property type="molecule type" value="Genomic_DNA"/>
</dbReference>
<feature type="transmembrane region" description="Helical" evidence="2">
    <location>
        <begin position="76"/>
        <end position="96"/>
    </location>
</feature>
<feature type="transmembrane region" description="Helical" evidence="2">
    <location>
        <begin position="132"/>
        <end position="152"/>
    </location>
</feature>
<dbReference type="Proteomes" id="UP001221757">
    <property type="component" value="Unassembled WGS sequence"/>
</dbReference>
<keyword evidence="2" id="KW-0472">Membrane</keyword>
<dbReference type="AlphaFoldDB" id="A0AAD7D0H8"/>
<evidence type="ECO:0000256" key="2">
    <source>
        <dbReference type="SAM" id="Phobius"/>
    </source>
</evidence>
<reference evidence="3" key="1">
    <citation type="submission" date="2023-03" db="EMBL/GenBank/DDBJ databases">
        <title>Massive genome expansion in bonnet fungi (Mycena s.s.) driven by repeated elements and novel gene families across ecological guilds.</title>
        <authorList>
            <consortium name="Lawrence Berkeley National Laboratory"/>
            <person name="Harder C.B."/>
            <person name="Miyauchi S."/>
            <person name="Viragh M."/>
            <person name="Kuo A."/>
            <person name="Thoen E."/>
            <person name="Andreopoulos B."/>
            <person name="Lu D."/>
            <person name="Skrede I."/>
            <person name="Drula E."/>
            <person name="Henrissat B."/>
            <person name="Morin E."/>
            <person name="Kohler A."/>
            <person name="Barry K."/>
            <person name="LaButti K."/>
            <person name="Morin E."/>
            <person name="Salamov A."/>
            <person name="Lipzen A."/>
            <person name="Mereny Z."/>
            <person name="Hegedus B."/>
            <person name="Baldrian P."/>
            <person name="Stursova M."/>
            <person name="Weitz H."/>
            <person name="Taylor A."/>
            <person name="Grigoriev I.V."/>
            <person name="Nagy L.G."/>
            <person name="Martin F."/>
            <person name="Kauserud H."/>
        </authorList>
    </citation>
    <scope>NUCLEOTIDE SEQUENCE</scope>
    <source>
        <strain evidence="3">CBHHK067</strain>
    </source>
</reference>
<organism evidence="3 4">
    <name type="scientific">Mycena rosella</name>
    <name type="common">Pink bonnet</name>
    <name type="synonym">Agaricus rosellus</name>
    <dbReference type="NCBI Taxonomy" id="1033263"/>
    <lineage>
        <taxon>Eukaryota</taxon>
        <taxon>Fungi</taxon>
        <taxon>Dikarya</taxon>
        <taxon>Basidiomycota</taxon>
        <taxon>Agaricomycotina</taxon>
        <taxon>Agaricomycetes</taxon>
        <taxon>Agaricomycetidae</taxon>
        <taxon>Agaricales</taxon>
        <taxon>Marasmiineae</taxon>
        <taxon>Mycenaceae</taxon>
        <taxon>Mycena</taxon>
    </lineage>
</organism>